<evidence type="ECO:0000313" key="3">
    <source>
        <dbReference type="EMBL" id="MDP2540730.1"/>
    </source>
</evidence>
<reference evidence="4 5" key="1">
    <citation type="journal article" date="2016" name="Nat. Commun.">
        <title>Microbial interactions lead to rapid micro-scale successions on model marine particles.</title>
        <authorList>
            <person name="Datta M.S."/>
            <person name="Sliwerska E."/>
            <person name="Gore J."/>
            <person name="Polz M.F."/>
            <person name="Cordero O.X."/>
        </authorList>
    </citation>
    <scope>NUCLEOTIDE SEQUENCE [LARGE SCALE GENOMIC DNA]</scope>
    <source>
        <strain evidence="4 5">4G03</strain>
    </source>
</reference>
<feature type="domain" description="Peptidase M1 membrane alanine aminopeptidase" evidence="2">
    <location>
        <begin position="859"/>
        <end position="1069"/>
    </location>
</feature>
<dbReference type="Gene3D" id="1.10.390.10">
    <property type="entry name" value="Neutral Protease Domain 2"/>
    <property type="match status" value="1"/>
</dbReference>
<reference evidence="3 6" key="3">
    <citation type="submission" date="2023-07" db="EMBL/GenBank/DDBJ databases">
        <title>Genome content predicts the carbon catabolic preferences of heterotrophic bacteria.</title>
        <authorList>
            <person name="Gralka M."/>
        </authorList>
    </citation>
    <scope>NUCLEOTIDE SEQUENCE [LARGE SCALE GENOMIC DNA]</scope>
    <source>
        <strain evidence="3 6">4G03</strain>
    </source>
</reference>
<dbReference type="EMBL" id="JAUYVU010000002">
    <property type="protein sequence ID" value="MDP2540730.1"/>
    <property type="molecule type" value="Genomic_DNA"/>
</dbReference>
<feature type="transmembrane region" description="Helical" evidence="1">
    <location>
        <begin position="171"/>
        <end position="191"/>
    </location>
</feature>
<accession>A0A2G1BYK8</accession>
<keyword evidence="3" id="KW-0645">Protease</keyword>
<feature type="transmembrane region" description="Helical" evidence="1">
    <location>
        <begin position="363"/>
        <end position="385"/>
    </location>
</feature>
<feature type="transmembrane region" description="Helical" evidence="1">
    <location>
        <begin position="96"/>
        <end position="121"/>
    </location>
</feature>
<dbReference type="Proteomes" id="UP001242342">
    <property type="component" value="Unassembled WGS sequence"/>
</dbReference>
<keyword evidence="1" id="KW-1133">Transmembrane helix</keyword>
<feature type="transmembrane region" description="Helical" evidence="1">
    <location>
        <begin position="322"/>
        <end position="343"/>
    </location>
</feature>
<dbReference type="Proteomes" id="UP000222163">
    <property type="component" value="Unassembled WGS sequence"/>
</dbReference>
<dbReference type="GO" id="GO:0004177">
    <property type="term" value="F:aminopeptidase activity"/>
    <property type="evidence" value="ECO:0007669"/>
    <property type="project" value="UniProtKB-KW"/>
</dbReference>
<feature type="transmembrane region" description="Helical" evidence="1">
    <location>
        <begin position="21"/>
        <end position="39"/>
    </location>
</feature>
<evidence type="ECO:0000259" key="2">
    <source>
        <dbReference type="Pfam" id="PF01433"/>
    </source>
</evidence>
<keyword evidence="3" id="KW-0031">Aminopeptidase</keyword>
<dbReference type="EMBL" id="PDUU01000003">
    <property type="protein sequence ID" value="PHN98685.1"/>
    <property type="molecule type" value="Genomic_DNA"/>
</dbReference>
<dbReference type="AlphaFoldDB" id="A0A2G1BYK8"/>
<evidence type="ECO:0000313" key="4">
    <source>
        <dbReference type="EMBL" id="PHN98685.1"/>
    </source>
</evidence>
<evidence type="ECO:0000313" key="5">
    <source>
        <dbReference type="Proteomes" id="UP000222163"/>
    </source>
</evidence>
<keyword evidence="1" id="KW-0472">Membrane</keyword>
<dbReference type="InterPro" id="IPR014782">
    <property type="entry name" value="Peptidase_M1_dom"/>
</dbReference>
<dbReference type="InterPro" id="IPR027268">
    <property type="entry name" value="Peptidase_M4/M1_CTD_sf"/>
</dbReference>
<feature type="transmembrane region" description="Helical" evidence="1">
    <location>
        <begin position="405"/>
        <end position="438"/>
    </location>
</feature>
<sequence length="1185" mass="135899">MFKKLLQFEIYYQLKQRAFPIFAVLFLGLGYFTGSQGHAPTGVNFNAVYQVYFHTGLFTLGSVFITMFFAVTAIIRDKQHNMESLIYSSSIKKNNYFWSRFLGTFIFSIVAFTPFVIGYIFGNHFSNLDAERLGNFNVLNYLQPWLYLVLPNIFICTSLIFSVSTLTKNSIATYASAVFIYMLYFVSSIFLNSPLLAQSVPASPEMMSVAAIADSFGIAAFFEQTQYWTAYQKNTQLLSFSGLFLLNRILWIALSIGVLLLTYKVFSFRMTTKKVKKEKTTRKEKKQLISYKPINGTHGVATQVKSLLSLIRLELKSVFKSLPFLVILGMWLIIVFSELYATVLEGGEYGVSIYPVTNQLIELITSPLTLFGLILLIFYGSEIVWREYSVNFNLIMGATPVKNWVLFTAKFVSLSLLPILLIASGVLMCIAFQVSLGFADINFSMYASVFYYYGLQLVIYAMLAIFINSITKSKYIGMGAFGLFVIVSMKANLLGLEHPLTSIGFMPRVTFNGMNTYANNAKLFNHLGLYWLSIGALLILLAFKIWNRGMVKGFSYKVEQLKQGCNLGEKVLFLTFLSVAIGMASLVFYNTNFVGDYQTENDYLNFSENYERMYKQYQVLEKPYPTSQKTEVAIFPKERKYTVKANYILKNTSNEVISKLLITERIPVKHIHIKNALLTTKDTVHGAYVFEFKEKLQPNDSVAYTFTIEKELKGYEEDKSIVYDGTYITYRNFEPIIGYASGYEIADRIERKKRGLPERIEEDNSDAHIALEDIKIEKVQFETIVSTSKDQIAISSGDLIKTWSKNNRNYYHYKSQGKILPMVAYFSGKYQVKKAKYEGISIEQYYHSNHNFNIDEIEESTKETLAYCQENFGSYNFNHVRIAEVPSHWSFGGYAHPGVISMVEDRLYLSDVREENTFNLVSKRTIHEVAHQWWGHTLTAKPVAGGSLFVEGLAKYTEAVVMEKMYEKSALYELAEAARRRYFFGRAFGGTQEPPIYKVQDEGYISYGKAYTVFMALRDLIGEQQVNRVLKTITDRYRFENSPKAHTIELLDELYKIVSEENHHLIDDWFKKVITYDLAVEKSTYKQLPNGTYEVTATIKAKRIETLENGETKETGINEPIKIGVFTIHPSLVKDDNTMLYYKSSRINKELTEVRFIINKKPSYIAIDPYGTRNDENLRDNIFSF</sequence>
<reference evidence="4" key="2">
    <citation type="submission" date="2017-10" db="EMBL/GenBank/DDBJ databases">
        <authorList>
            <person name="Enke T.N."/>
            <person name="Cordero O.X."/>
        </authorList>
    </citation>
    <scope>NUCLEOTIDE SEQUENCE</scope>
    <source>
        <strain evidence="4">4G03</strain>
    </source>
</reference>
<dbReference type="Pfam" id="PF01433">
    <property type="entry name" value="Peptidase_M1"/>
    <property type="match status" value="1"/>
</dbReference>
<dbReference type="RefSeq" id="WP_099214502.1">
    <property type="nucleotide sequence ID" value="NZ_JAUYVU010000002.1"/>
</dbReference>
<feature type="transmembrane region" description="Helical" evidence="1">
    <location>
        <begin position="51"/>
        <end position="75"/>
    </location>
</feature>
<dbReference type="GO" id="GO:0008270">
    <property type="term" value="F:zinc ion binding"/>
    <property type="evidence" value="ECO:0007669"/>
    <property type="project" value="InterPro"/>
</dbReference>
<feature type="transmembrane region" description="Helical" evidence="1">
    <location>
        <begin position="567"/>
        <end position="589"/>
    </location>
</feature>
<keyword evidence="1" id="KW-0812">Transmembrane</keyword>
<feature type="transmembrane region" description="Helical" evidence="1">
    <location>
        <begin position="475"/>
        <end position="496"/>
    </location>
</feature>
<dbReference type="SUPFAM" id="SSF55486">
    <property type="entry name" value="Metalloproteases ('zincins'), catalytic domain"/>
    <property type="match status" value="1"/>
</dbReference>
<evidence type="ECO:0000313" key="6">
    <source>
        <dbReference type="Proteomes" id="UP001242342"/>
    </source>
</evidence>
<feature type="transmembrane region" description="Helical" evidence="1">
    <location>
        <begin position="141"/>
        <end position="164"/>
    </location>
</feature>
<evidence type="ECO:0000256" key="1">
    <source>
        <dbReference type="SAM" id="Phobius"/>
    </source>
</evidence>
<comment type="caution">
    <text evidence="4">The sequence shown here is derived from an EMBL/GenBank/DDBJ whole genome shotgun (WGS) entry which is preliminary data.</text>
</comment>
<keyword evidence="3" id="KW-0378">Hydrolase</keyword>
<feature type="transmembrane region" description="Helical" evidence="1">
    <location>
        <begin position="528"/>
        <end position="546"/>
    </location>
</feature>
<proteinExistence type="predicted"/>
<keyword evidence="6" id="KW-1185">Reference proteome</keyword>
<gene>
    <name evidence="4" type="ORF">CSC81_04110</name>
    <name evidence="3" type="ORF">Q8W23_04505</name>
</gene>
<name>A0A2G1BYK8_9FLAO</name>
<dbReference type="GO" id="GO:0008237">
    <property type="term" value="F:metallopeptidase activity"/>
    <property type="evidence" value="ECO:0007669"/>
    <property type="project" value="InterPro"/>
</dbReference>
<feature type="transmembrane region" description="Helical" evidence="1">
    <location>
        <begin position="450"/>
        <end position="468"/>
    </location>
</feature>
<organism evidence="4 5">
    <name type="scientific">Tenacibaculum discolor</name>
    <dbReference type="NCBI Taxonomy" id="361581"/>
    <lineage>
        <taxon>Bacteria</taxon>
        <taxon>Pseudomonadati</taxon>
        <taxon>Bacteroidota</taxon>
        <taxon>Flavobacteriia</taxon>
        <taxon>Flavobacteriales</taxon>
        <taxon>Flavobacteriaceae</taxon>
        <taxon>Tenacibaculum</taxon>
    </lineage>
</organism>
<protein>
    <submittedName>
        <fullName evidence="3">M1 family aminopeptidase</fullName>
    </submittedName>
</protein>
<feature type="transmembrane region" description="Helical" evidence="1">
    <location>
        <begin position="249"/>
        <end position="266"/>
    </location>
</feature>